<dbReference type="OrthoDB" id="3913595at2759"/>
<evidence type="ECO:0000313" key="3">
    <source>
        <dbReference type="Proteomes" id="UP000756921"/>
    </source>
</evidence>
<feature type="region of interest" description="Disordered" evidence="1">
    <location>
        <begin position="521"/>
        <end position="550"/>
    </location>
</feature>
<proteinExistence type="predicted"/>
<evidence type="ECO:0000256" key="1">
    <source>
        <dbReference type="SAM" id="MobiDB-lite"/>
    </source>
</evidence>
<accession>A0A9P6GFA2</accession>
<dbReference type="EMBL" id="WJXW01000007">
    <property type="protein sequence ID" value="KAF9734238.1"/>
    <property type="molecule type" value="Genomic_DNA"/>
</dbReference>
<sequence length="550" mass="60728">MALRRQSLSPTANLLRNSRLFSLPNPLPKPPVTESYGAGTQKISDTATLPFPTHQAIATTPKSLARGDWGLKRPLPSRSRIVQKANPVVKVTQLDTIEHITDFDSASDHVRTRQKFEELSVPMLKGMAAMREQALGIAASGAFDRRSDMTSYEEDEGLDEAGMILEAIKKSVSANAAKSNKTFVPFNLPQPDMARHNARRWKHEGPWLPGMSADEFTKYMTEQLSHRKVEFNKYLRHYVKNEIYTSRQLASRNKTPEDHLDLDTYLAQQEDPAYIASQEKIWANISPDEIQAGIHKLRAEAAVNPLQSKLVQRLVVPFLRIPAIKLKDTTFSADAKSDDAVRYRFDDDVAPLSTHPSAGLGYLRTNAVVSNHPILGPQKERVPVQARVIASRTASRSTTAKLGVAGFVTNDEFVSTGERKSYRANEDPAYDIDIHTPGGAKINVLPRFASVTNNGRVHIKIARSVGAEVQVARGELEDRPPVRNTLESPDDLLTGFASGSSGTELDEQSPQAKQFMQFASDPKAFGEGPRPAGVRGAGVLQQAAQRVERR</sequence>
<dbReference type="GO" id="GO:0005763">
    <property type="term" value="C:mitochondrial small ribosomal subunit"/>
    <property type="evidence" value="ECO:0007669"/>
    <property type="project" value="TreeGrafter"/>
</dbReference>
<dbReference type="Pfam" id="PF11709">
    <property type="entry name" value="Mit_ribos_Mrp51"/>
    <property type="match status" value="1"/>
</dbReference>
<protein>
    <submittedName>
        <fullName evidence="2">Uncharacterized protein</fullName>
    </submittedName>
</protein>
<organism evidence="2 3">
    <name type="scientific">Paraphaeosphaeria minitans</name>
    <dbReference type="NCBI Taxonomy" id="565426"/>
    <lineage>
        <taxon>Eukaryota</taxon>
        <taxon>Fungi</taxon>
        <taxon>Dikarya</taxon>
        <taxon>Ascomycota</taxon>
        <taxon>Pezizomycotina</taxon>
        <taxon>Dothideomycetes</taxon>
        <taxon>Pleosporomycetidae</taxon>
        <taxon>Pleosporales</taxon>
        <taxon>Massarineae</taxon>
        <taxon>Didymosphaeriaceae</taxon>
        <taxon>Paraphaeosphaeria</taxon>
    </lineage>
</organism>
<evidence type="ECO:0000313" key="2">
    <source>
        <dbReference type="EMBL" id="KAF9734238.1"/>
    </source>
</evidence>
<dbReference type="AlphaFoldDB" id="A0A9P6GFA2"/>
<dbReference type="InterPro" id="IPR016712">
    <property type="entry name" value="Rbsml_bS1m-like"/>
</dbReference>
<dbReference type="PANTHER" id="PTHR28058">
    <property type="entry name" value="37S RIBOSOMAL PROTEIN MRP51, MITOCHONDRIAL"/>
    <property type="match status" value="1"/>
</dbReference>
<comment type="caution">
    <text evidence="2">The sequence shown here is derived from an EMBL/GenBank/DDBJ whole genome shotgun (WGS) entry which is preliminary data.</text>
</comment>
<dbReference type="GO" id="GO:0003735">
    <property type="term" value="F:structural constituent of ribosome"/>
    <property type="evidence" value="ECO:0007669"/>
    <property type="project" value="TreeGrafter"/>
</dbReference>
<dbReference type="GO" id="GO:0070124">
    <property type="term" value="P:mitochondrial translational initiation"/>
    <property type="evidence" value="ECO:0007669"/>
    <property type="project" value="TreeGrafter"/>
</dbReference>
<name>A0A9P6GFA2_9PLEO</name>
<gene>
    <name evidence="2" type="ORF">PMIN01_07141</name>
</gene>
<dbReference type="PANTHER" id="PTHR28058:SF1">
    <property type="entry name" value="SMALL RIBOSOMAL SUBUNIT PROTEIN BS1M"/>
    <property type="match status" value="1"/>
</dbReference>
<reference evidence="2" key="1">
    <citation type="journal article" date="2020" name="Mol. Plant Microbe Interact.">
        <title>Genome Sequence of the Biocontrol Agent Coniothyrium minitans strain Conio (IMI 134523).</title>
        <authorList>
            <person name="Patel D."/>
            <person name="Shittu T.A."/>
            <person name="Baroncelli R."/>
            <person name="Muthumeenakshi S."/>
            <person name="Osborne T.H."/>
            <person name="Janganan T.K."/>
            <person name="Sreenivasaprasad S."/>
        </authorList>
    </citation>
    <scope>NUCLEOTIDE SEQUENCE</scope>
    <source>
        <strain evidence="2">Conio</strain>
    </source>
</reference>
<dbReference type="Proteomes" id="UP000756921">
    <property type="component" value="Unassembled WGS sequence"/>
</dbReference>
<keyword evidence="3" id="KW-1185">Reference proteome</keyword>